<dbReference type="GO" id="GO:0003700">
    <property type="term" value="F:DNA-binding transcription factor activity"/>
    <property type="evidence" value="ECO:0007669"/>
    <property type="project" value="TreeGrafter"/>
</dbReference>
<feature type="domain" description="Cyclic nucleotide-binding" evidence="4">
    <location>
        <begin position="58"/>
        <end position="130"/>
    </location>
</feature>
<evidence type="ECO:0000313" key="6">
    <source>
        <dbReference type="EMBL" id="SUE36156.1"/>
    </source>
</evidence>
<dbReference type="GO" id="GO:0005829">
    <property type="term" value="C:cytosol"/>
    <property type="evidence" value="ECO:0007669"/>
    <property type="project" value="TreeGrafter"/>
</dbReference>
<evidence type="ECO:0000259" key="4">
    <source>
        <dbReference type="PROSITE" id="PS50042"/>
    </source>
</evidence>
<dbReference type="InterPro" id="IPR018490">
    <property type="entry name" value="cNMP-bd_dom_sf"/>
</dbReference>
<dbReference type="InterPro" id="IPR036388">
    <property type="entry name" value="WH-like_DNA-bd_sf"/>
</dbReference>
<comment type="caution">
    <text evidence="6">The sequence shown here is derived from an EMBL/GenBank/DDBJ whole genome shotgun (WGS) entry which is preliminary data.</text>
</comment>
<dbReference type="PROSITE" id="PS51063">
    <property type="entry name" value="HTH_CRP_2"/>
    <property type="match status" value="1"/>
</dbReference>
<proteinExistence type="predicted"/>
<dbReference type="SMART" id="SM00100">
    <property type="entry name" value="cNMP"/>
    <property type="match status" value="1"/>
</dbReference>
<dbReference type="InterPro" id="IPR014710">
    <property type="entry name" value="RmlC-like_jellyroll"/>
</dbReference>
<protein>
    <submittedName>
        <fullName evidence="6">CRP/FNR family transcriptional regulator</fullName>
    </submittedName>
</protein>
<dbReference type="Pfam" id="PF13545">
    <property type="entry name" value="HTH_Crp_2"/>
    <property type="match status" value="1"/>
</dbReference>
<feature type="domain" description="HTH crp-type" evidence="5">
    <location>
        <begin position="160"/>
        <end position="232"/>
    </location>
</feature>
<evidence type="ECO:0000256" key="2">
    <source>
        <dbReference type="ARBA" id="ARBA00023125"/>
    </source>
</evidence>
<dbReference type="Pfam" id="PF00027">
    <property type="entry name" value="cNMP_binding"/>
    <property type="match status" value="1"/>
</dbReference>
<dbReference type="Gene3D" id="1.10.10.10">
    <property type="entry name" value="Winged helix-like DNA-binding domain superfamily/Winged helix DNA-binding domain"/>
    <property type="match status" value="1"/>
</dbReference>
<keyword evidence="2" id="KW-0238">DNA-binding</keyword>
<keyword evidence="3" id="KW-0804">Transcription</keyword>
<dbReference type="CDD" id="cd00038">
    <property type="entry name" value="CAP_ED"/>
    <property type="match status" value="1"/>
</dbReference>
<keyword evidence="1" id="KW-0805">Transcription regulation</keyword>
<sequence>MCCRWAGCWGGAVDSAVFYSNAWFSSLPRHAADALLEASVPVPVAAGGLLFRQGDPVGAGSHAFFGVAGGVLKLSVFNADGDEAILALVEPGNWFGGVSTLDQQPRGHCAIALEDAEVLAVSGERFDALMRDAAFAGAMARLVATRLRLAYGSLAGAALQGTRARVARRIAMLAHGDVSQSAEGRTTISTSQDALAMMLGISRQTLSKELQALVKLGAIRLRYGHIEIDDMALLVSATATRAD</sequence>
<dbReference type="PANTHER" id="PTHR24567:SF74">
    <property type="entry name" value="HTH-TYPE TRANSCRIPTIONAL REGULATOR ARCR"/>
    <property type="match status" value="1"/>
</dbReference>
<dbReference type="PROSITE" id="PS50042">
    <property type="entry name" value="CNMP_BINDING_3"/>
    <property type="match status" value="1"/>
</dbReference>
<evidence type="ECO:0000256" key="3">
    <source>
        <dbReference type="ARBA" id="ARBA00023163"/>
    </source>
</evidence>
<dbReference type="InterPro" id="IPR050397">
    <property type="entry name" value="Env_Response_Regulators"/>
</dbReference>
<dbReference type="GO" id="GO:0003677">
    <property type="term" value="F:DNA binding"/>
    <property type="evidence" value="ECO:0007669"/>
    <property type="project" value="UniProtKB-KW"/>
</dbReference>
<evidence type="ECO:0000313" key="7">
    <source>
        <dbReference type="Proteomes" id="UP000255008"/>
    </source>
</evidence>
<dbReference type="InterPro" id="IPR012318">
    <property type="entry name" value="HTH_CRP"/>
</dbReference>
<dbReference type="EMBL" id="UGVE01000002">
    <property type="protein sequence ID" value="SUE36156.1"/>
    <property type="molecule type" value="Genomic_DNA"/>
</dbReference>
<dbReference type="Gene3D" id="2.60.120.10">
    <property type="entry name" value="Jelly Rolls"/>
    <property type="match status" value="1"/>
</dbReference>
<gene>
    <name evidence="6" type="ORF">NCTC10894_04175</name>
</gene>
<dbReference type="SMART" id="SM00419">
    <property type="entry name" value="HTH_CRP"/>
    <property type="match status" value="1"/>
</dbReference>
<evidence type="ECO:0000256" key="1">
    <source>
        <dbReference type="ARBA" id="ARBA00023015"/>
    </source>
</evidence>
<dbReference type="SUPFAM" id="SSF46785">
    <property type="entry name" value="Winged helix' DNA-binding domain"/>
    <property type="match status" value="1"/>
</dbReference>
<name>A0AAJ5D734_9RALS</name>
<organism evidence="6 7">
    <name type="scientific">Ralstonia mannitolilytica</name>
    <dbReference type="NCBI Taxonomy" id="105219"/>
    <lineage>
        <taxon>Bacteria</taxon>
        <taxon>Pseudomonadati</taxon>
        <taxon>Pseudomonadota</taxon>
        <taxon>Betaproteobacteria</taxon>
        <taxon>Burkholderiales</taxon>
        <taxon>Burkholderiaceae</taxon>
        <taxon>Ralstonia</taxon>
    </lineage>
</organism>
<dbReference type="InterPro" id="IPR036390">
    <property type="entry name" value="WH_DNA-bd_sf"/>
</dbReference>
<dbReference type="PANTHER" id="PTHR24567">
    <property type="entry name" value="CRP FAMILY TRANSCRIPTIONAL REGULATORY PROTEIN"/>
    <property type="match status" value="1"/>
</dbReference>
<dbReference type="Proteomes" id="UP000255008">
    <property type="component" value="Unassembled WGS sequence"/>
</dbReference>
<accession>A0AAJ5D734</accession>
<reference evidence="6 7" key="1">
    <citation type="submission" date="2018-06" db="EMBL/GenBank/DDBJ databases">
        <authorList>
            <consortium name="Pathogen Informatics"/>
            <person name="Doyle S."/>
        </authorList>
    </citation>
    <scope>NUCLEOTIDE SEQUENCE [LARGE SCALE GENOMIC DNA]</scope>
    <source>
        <strain evidence="6 7">NCTC10894</strain>
    </source>
</reference>
<dbReference type="InterPro" id="IPR000595">
    <property type="entry name" value="cNMP-bd_dom"/>
</dbReference>
<dbReference type="SUPFAM" id="SSF51206">
    <property type="entry name" value="cAMP-binding domain-like"/>
    <property type="match status" value="1"/>
</dbReference>
<evidence type="ECO:0000259" key="5">
    <source>
        <dbReference type="PROSITE" id="PS51063"/>
    </source>
</evidence>
<dbReference type="AlphaFoldDB" id="A0AAJ5D734"/>